<feature type="compositionally biased region" description="Basic and acidic residues" evidence="1">
    <location>
        <begin position="1"/>
        <end position="15"/>
    </location>
</feature>
<dbReference type="SUPFAM" id="SSF51445">
    <property type="entry name" value="(Trans)glycosidases"/>
    <property type="match status" value="1"/>
</dbReference>
<dbReference type="EMBL" id="JBHTIS010000456">
    <property type="protein sequence ID" value="MFD1045919.1"/>
    <property type="molecule type" value="Genomic_DNA"/>
</dbReference>
<evidence type="ECO:0000313" key="3">
    <source>
        <dbReference type="Proteomes" id="UP001597045"/>
    </source>
</evidence>
<feature type="non-terminal residue" evidence="2">
    <location>
        <position position="72"/>
    </location>
</feature>
<reference evidence="3" key="1">
    <citation type="journal article" date="2019" name="Int. J. Syst. Evol. Microbiol.">
        <title>The Global Catalogue of Microorganisms (GCM) 10K type strain sequencing project: providing services to taxonomists for standard genome sequencing and annotation.</title>
        <authorList>
            <consortium name="The Broad Institute Genomics Platform"/>
            <consortium name="The Broad Institute Genome Sequencing Center for Infectious Disease"/>
            <person name="Wu L."/>
            <person name="Ma J."/>
        </authorList>
    </citation>
    <scope>NUCLEOTIDE SEQUENCE [LARGE SCALE GENOMIC DNA]</scope>
    <source>
        <strain evidence="3">JCM 31486</strain>
    </source>
</reference>
<comment type="caution">
    <text evidence="2">The sequence shown here is derived from an EMBL/GenBank/DDBJ whole genome shotgun (WGS) entry which is preliminary data.</text>
</comment>
<dbReference type="InterPro" id="IPR013785">
    <property type="entry name" value="Aldolase_TIM"/>
</dbReference>
<name>A0ABW3M8H9_9PSEU</name>
<dbReference type="InterPro" id="IPR017853">
    <property type="entry name" value="GH"/>
</dbReference>
<evidence type="ECO:0000256" key="1">
    <source>
        <dbReference type="SAM" id="MobiDB-lite"/>
    </source>
</evidence>
<dbReference type="Proteomes" id="UP001597045">
    <property type="component" value="Unassembled WGS sequence"/>
</dbReference>
<evidence type="ECO:0000313" key="2">
    <source>
        <dbReference type="EMBL" id="MFD1045919.1"/>
    </source>
</evidence>
<accession>A0ABW3M8H9</accession>
<proteinExistence type="predicted"/>
<protein>
    <submittedName>
        <fullName evidence="2">Uncharacterized protein</fullName>
    </submittedName>
</protein>
<organism evidence="2 3">
    <name type="scientific">Kibdelosporangium lantanae</name>
    <dbReference type="NCBI Taxonomy" id="1497396"/>
    <lineage>
        <taxon>Bacteria</taxon>
        <taxon>Bacillati</taxon>
        <taxon>Actinomycetota</taxon>
        <taxon>Actinomycetes</taxon>
        <taxon>Pseudonocardiales</taxon>
        <taxon>Pseudonocardiaceae</taxon>
        <taxon>Kibdelosporangium</taxon>
    </lineage>
</organism>
<keyword evidence="3" id="KW-1185">Reference proteome</keyword>
<sequence length="72" mass="7894">MGDELDAKPVREGRWDGLGQGGPGHPVDAHGRTCLSGRHTGRPIVFSLCEWGENKPWTWASSIGHLWRTTGD</sequence>
<gene>
    <name evidence="2" type="ORF">ACFQ1S_10265</name>
</gene>
<feature type="region of interest" description="Disordered" evidence="1">
    <location>
        <begin position="1"/>
        <end position="29"/>
    </location>
</feature>
<dbReference type="Gene3D" id="3.20.20.70">
    <property type="entry name" value="Aldolase class I"/>
    <property type="match status" value="1"/>
</dbReference>